<feature type="compositionally biased region" description="Basic and acidic residues" evidence="1">
    <location>
        <begin position="177"/>
        <end position="201"/>
    </location>
</feature>
<feature type="compositionally biased region" description="Low complexity" evidence="1">
    <location>
        <begin position="668"/>
        <end position="686"/>
    </location>
</feature>
<reference evidence="3" key="1">
    <citation type="journal article" date="2006" name="PLoS Biol.">
        <title>Macronuclear genome sequence of the ciliate Tetrahymena thermophila, a model eukaryote.</title>
        <authorList>
            <person name="Eisen J.A."/>
            <person name="Coyne R.S."/>
            <person name="Wu M."/>
            <person name="Wu D."/>
            <person name="Thiagarajan M."/>
            <person name="Wortman J.R."/>
            <person name="Badger J.H."/>
            <person name="Ren Q."/>
            <person name="Amedeo P."/>
            <person name="Jones K.M."/>
            <person name="Tallon L.J."/>
            <person name="Delcher A.L."/>
            <person name="Salzberg S.L."/>
            <person name="Silva J.C."/>
            <person name="Haas B.J."/>
            <person name="Majoros W.H."/>
            <person name="Farzad M."/>
            <person name="Carlton J.M."/>
            <person name="Smith R.K. Jr."/>
            <person name="Garg J."/>
            <person name="Pearlman R.E."/>
            <person name="Karrer K.M."/>
            <person name="Sun L."/>
            <person name="Manning G."/>
            <person name="Elde N.C."/>
            <person name="Turkewitz A.P."/>
            <person name="Asai D.J."/>
            <person name="Wilkes D.E."/>
            <person name="Wang Y."/>
            <person name="Cai H."/>
            <person name="Collins K."/>
            <person name="Stewart B.A."/>
            <person name="Lee S.R."/>
            <person name="Wilamowska K."/>
            <person name="Weinberg Z."/>
            <person name="Ruzzo W.L."/>
            <person name="Wloga D."/>
            <person name="Gaertig J."/>
            <person name="Frankel J."/>
            <person name="Tsao C.-C."/>
            <person name="Gorovsky M.A."/>
            <person name="Keeling P.J."/>
            <person name="Waller R.F."/>
            <person name="Patron N.J."/>
            <person name="Cherry J.M."/>
            <person name="Stover N.A."/>
            <person name="Krieger C.J."/>
            <person name="del Toro C."/>
            <person name="Ryder H.F."/>
            <person name="Williamson S.C."/>
            <person name="Barbeau R.A."/>
            <person name="Hamilton E.P."/>
            <person name="Orias E."/>
        </authorList>
    </citation>
    <scope>NUCLEOTIDE SEQUENCE [LARGE SCALE GENOMIC DNA]</scope>
    <source>
        <strain evidence="3">SB210</strain>
    </source>
</reference>
<feature type="region of interest" description="Disordered" evidence="1">
    <location>
        <begin position="330"/>
        <end position="406"/>
    </location>
</feature>
<dbReference type="InParanoid" id="Q23PY5"/>
<feature type="compositionally biased region" description="Basic and acidic residues" evidence="1">
    <location>
        <begin position="330"/>
        <end position="341"/>
    </location>
</feature>
<proteinExistence type="predicted"/>
<protein>
    <submittedName>
        <fullName evidence="2">Uncharacterized protein</fullName>
    </submittedName>
</protein>
<organism evidence="2 3">
    <name type="scientific">Tetrahymena thermophila (strain SB210)</name>
    <dbReference type="NCBI Taxonomy" id="312017"/>
    <lineage>
        <taxon>Eukaryota</taxon>
        <taxon>Sar</taxon>
        <taxon>Alveolata</taxon>
        <taxon>Ciliophora</taxon>
        <taxon>Intramacronucleata</taxon>
        <taxon>Oligohymenophorea</taxon>
        <taxon>Hymenostomatida</taxon>
        <taxon>Tetrahymenina</taxon>
        <taxon>Tetrahymenidae</taxon>
        <taxon>Tetrahymena</taxon>
    </lineage>
</organism>
<gene>
    <name evidence="2" type="ORF">TTHERM_00462980</name>
</gene>
<sequence>MHKNLKVQEQQQRIAQYFRETREQILLQQKSQQTTQPTSKLIMLNINDDYYLPGYFHRIKEFIENGEIARDKNNESDDLDSNFNNDYRLPNNFFDRVVKELEPRANDKENQKSFWKNIAKEYDIDPNDYENIDRLIEDQYQLKLEKLSLDENPVDETPFINEDQDLKLIKSEKFRKMSEMQHEENEQKDQEGNENKSKEFDSNDSGYDSEREELKNKIEQEQLEKELALQRYLNDEQIQELLDIDSDEDIIFNEKDQVYFTDINKSPFDDLNKIYERRESLHQDKINFQKQFQKVIINAYKEKLKKKLYSRLKQKDQDDNDDDDLEESFTWKRRESQRSQKDAQQQQKNQKKDDEVQKQPTLRGSFGIDQKKQKDIQKKQSIDQNASTIANKQRASKEANIFENNQRKSIHQDKVIADKLVGLQQSVNLEPIKQVHPNLFDLDQSHYSQQEFMQNTFGQINNNNRQQNQQSDMKQNKSRALIDLLREELQKEDGYISDELMEGKNRSYSPIQKDETQLKKLNNYFGDLSKKKEESHLQVEQTTNYFYSKYQQEYKLEKKKNFIENLKDTLIPKQNDKQLEDKDLKEYEDDLYLQKRKQDKEKRKAALEKSQQLQMQRQKQMQVAEISEINQKIYGCEDRITQLGLKNSPQKNQKSQIVQEVQYSQTQSQSKQQIQRNMQGQQMVQQSSGSFKYQQNGINSANGLQMGQQQSNLAGSAFNQNKKGSQTSFPIDLQKLQSMNTQQAYQQQQQLYSYLDKKSSQQDSRMQSQQVFNQNQMQMQQQQQQQQQLISPESSFIQNSFMQQLPFENINTARSNYSQFLYSARQDPNQQQSGAASKHDLDSAEQQQFERACMLLYSDLKKVLQILLKDAQKNQDFSQINLLFQYQQELEEIMSFKNNITYNFLFMKLKIFRDEKKLKDHIEKMSFYQL</sequence>
<accession>Q23PY5</accession>
<evidence type="ECO:0000256" key="1">
    <source>
        <dbReference type="SAM" id="MobiDB-lite"/>
    </source>
</evidence>
<evidence type="ECO:0000313" key="2">
    <source>
        <dbReference type="EMBL" id="EAR98550.3"/>
    </source>
</evidence>
<dbReference type="GeneID" id="7845167"/>
<keyword evidence="3" id="KW-1185">Reference proteome</keyword>
<feature type="compositionally biased region" description="Low complexity" evidence="1">
    <location>
        <begin position="761"/>
        <end position="786"/>
    </location>
</feature>
<feature type="compositionally biased region" description="Basic and acidic residues" evidence="1">
    <location>
        <begin position="369"/>
        <end position="381"/>
    </location>
</feature>
<name>Q23PY5_TETTS</name>
<dbReference type="HOGENOM" id="CLU_375326_0_0_1"/>
<evidence type="ECO:0000313" key="3">
    <source>
        <dbReference type="Proteomes" id="UP000009168"/>
    </source>
</evidence>
<dbReference type="AlphaFoldDB" id="Q23PY5"/>
<dbReference type="EMBL" id="GG662650">
    <property type="protein sequence ID" value="EAR98550.3"/>
    <property type="molecule type" value="Genomic_DNA"/>
</dbReference>
<dbReference type="Proteomes" id="UP000009168">
    <property type="component" value="Unassembled WGS sequence"/>
</dbReference>
<feature type="region of interest" description="Disordered" evidence="1">
    <location>
        <begin position="177"/>
        <end position="213"/>
    </location>
</feature>
<feature type="region of interest" description="Disordered" evidence="1">
    <location>
        <begin position="755"/>
        <end position="786"/>
    </location>
</feature>
<dbReference type="KEGG" id="tet:TTHERM_00462980"/>
<dbReference type="RefSeq" id="XP_001018795.3">
    <property type="nucleotide sequence ID" value="XM_001018795.3"/>
</dbReference>
<feature type="region of interest" description="Disordered" evidence="1">
    <location>
        <begin position="668"/>
        <end position="698"/>
    </location>
</feature>
<feature type="compositionally biased region" description="Polar residues" evidence="1">
    <location>
        <begin position="687"/>
        <end position="698"/>
    </location>
</feature>